<evidence type="ECO:0000313" key="3">
    <source>
        <dbReference type="Proteomes" id="UP001498398"/>
    </source>
</evidence>
<name>A0ABR1J959_9AGAR</name>
<dbReference type="EMBL" id="JBANRG010000025">
    <property type="protein sequence ID" value="KAK7454067.1"/>
    <property type="molecule type" value="Genomic_DNA"/>
</dbReference>
<comment type="caution">
    <text evidence="2">The sequence shown here is derived from an EMBL/GenBank/DDBJ whole genome shotgun (WGS) entry which is preliminary data.</text>
</comment>
<accession>A0ABR1J959</accession>
<feature type="compositionally biased region" description="Basic and acidic residues" evidence="1">
    <location>
        <begin position="56"/>
        <end position="69"/>
    </location>
</feature>
<organism evidence="2 3">
    <name type="scientific">Marasmiellus scandens</name>
    <dbReference type="NCBI Taxonomy" id="2682957"/>
    <lineage>
        <taxon>Eukaryota</taxon>
        <taxon>Fungi</taxon>
        <taxon>Dikarya</taxon>
        <taxon>Basidiomycota</taxon>
        <taxon>Agaricomycotina</taxon>
        <taxon>Agaricomycetes</taxon>
        <taxon>Agaricomycetidae</taxon>
        <taxon>Agaricales</taxon>
        <taxon>Marasmiineae</taxon>
        <taxon>Omphalotaceae</taxon>
        <taxon>Marasmiellus</taxon>
    </lineage>
</organism>
<gene>
    <name evidence="2" type="ORF">VKT23_011580</name>
</gene>
<evidence type="ECO:0000256" key="1">
    <source>
        <dbReference type="SAM" id="MobiDB-lite"/>
    </source>
</evidence>
<proteinExistence type="predicted"/>
<feature type="compositionally biased region" description="Basic residues" evidence="1">
    <location>
        <begin position="46"/>
        <end position="55"/>
    </location>
</feature>
<sequence>MAPRESSDKIYCEYCGNGFHPNGFPNHLKKCEREHDTEQSGEAYRVRKAMKRPAVTHHEKQTKPKKDTVNLDNEAIGQDDCNSDTQKDAETSSPSVGRIADSAYPSSQYSEHELDSIKTIYHPASGKQTKIQRFKEYQTSHEEMHYTSPDTKPWSPFRSRTDFEVAELALSASMNKEQTTKLIELLHHVAYGHDKFTIQNETDLKKTWELASEKTTKFVKDEITVPYRDDPQRFEVLYRPLWEWLEELLSTKELVSKMEWDAKQLYKFNGQEWCRFIDEPWTADKWWNIQSSLPQNGKPLCILIYADKNKLSSFGTAKGYPVIARCANLPIDIRNGVGPGGHIVGWHPIVPEDSAHTHKKDFVDFKSIVWHESASKIFESIFQYSQTGYAMTCGDLISRLLFPLVMIASSDYEEQ</sequence>
<dbReference type="InterPro" id="IPR041078">
    <property type="entry name" value="Plavaka"/>
</dbReference>
<keyword evidence="3" id="KW-1185">Reference proteome</keyword>
<reference evidence="2 3" key="1">
    <citation type="submission" date="2024-01" db="EMBL/GenBank/DDBJ databases">
        <title>A draft genome for the cacao thread blight pathogen Marasmiellus scandens.</title>
        <authorList>
            <person name="Baruah I.K."/>
            <person name="Leung J."/>
            <person name="Bukari Y."/>
            <person name="Amoako-Attah I."/>
            <person name="Meinhardt L.W."/>
            <person name="Bailey B.A."/>
            <person name="Cohen S.P."/>
        </authorList>
    </citation>
    <scope>NUCLEOTIDE SEQUENCE [LARGE SCALE GENOMIC DNA]</scope>
    <source>
        <strain evidence="2 3">GH-19</strain>
    </source>
</reference>
<dbReference type="Proteomes" id="UP001498398">
    <property type="component" value="Unassembled WGS sequence"/>
</dbReference>
<dbReference type="Pfam" id="PF18759">
    <property type="entry name" value="Plavaka"/>
    <property type="match status" value="1"/>
</dbReference>
<evidence type="ECO:0000313" key="2">
    <source>
        <dbReference type="EMBL" id="KAK7454067.1"/>
    </source>
</evidence>
<feature type="region of interest" description="Disordered" evidence="1">
    <location>
        <begin position="32"/>
        <end position="107"/>
    </location>
</feature>
<protein>
    <submittedName>
        <fullName evidence="2">Uncharacterized protein</fullName>
    </submittedName>
</protein>